<sequence length="117" mass="12939">MPVRVGISSRVYQVDVMNISPGKTVAYATPGRKRTVTKPPKLEHAAMRTTTAPKKKVLYERHLPTDKRAINRASRAIESKGIMHQSICRKMLLASSFPITWGASALLYAQAPLKPVV</sequence>
<comment type="caution">
    <text evidence="1">The sequence shown here is derived from an EMBL/GenBank/DDBJ whole genome shotgun (WGS) entry which is preliminary data.</text>
</comment>
<accession>A0ABY0HCJ8</accession>
<dbReference type="Proteomes" id="UP000294003">
    <property type="component" value="Unassembled WGS sequence"/>
</dbReference>
<reference evidence="1 2" key="1">
    <citation type="submission" date="2018-06" db="EMBL/GenBank/DDBJ databases">
        <title>Complete Genomes of Monosporascus.</title>
        <authorList>
            <person name="Robinson A.J."/>
            <person name="Natvig D.O."/>
        </authorList>
    </citation>
    <scope>NUCLEOTIDE SEQUENCE [LARGE SCALE GENOMIC DNA]</scope>
    <source>
        <strain evidence="1 2">CBS 609.92</strain>
    </source>
</reference>
<proteinExistence type="predicted"/>
<dbReference type="EMBL" id="QJNS01000100">
    <property type="protein sequence ID" value="RYO87409.1"/>
    <property type="molecule type" value="Genomic_DNA"/>
</dbReference>
<organism evidence="1 2">
    <name type="scientific">Monosporascus cannonballus</name>
    <dbReference type="NCBI Taxonomy" id="155416"/>
    <lineage>
        <taxon>Eukaryota</taxon>
        <taxon>Fungi</taxon>
        <taxon>Dikarya</taxon>
        <taxon>Ascomycota</taxon>
        <taxon>Pezizomycotina</taxon>
        <taxon>Sordariomycetes</taxon>
        <taxon>Xylariomycetidae</taxon>
        <taxon>Xylariales</taxon>
        <taxon>Xylariales incertae sedis</taxon>
        <taxon>Monosporascus</taxon>
    </lineage>
</organism>
<evidence type="ECO:0000313" key="1">
    <source>
        <dbReference type="EMBL" id="RYO87409.1"/>
    </source>
</evidence>
<keyword evidence="2" id="KW-1185">Reference proteome</keyword>
<gene>
    <name evidence="1" type="ORF">DL762_004239</name>
</gene>
<name>A0ABY0HCJ8_9PEZI</name>
<protein>
    <submittedName>
        <fullName evidence="1">Uncharacterized protein</fullName>
    </submittedName>
</protein>
<evidence type="ECO:0000313" key="2">
    <source>
        <dbReference type="Proteomes" id="UP000294003"/>
    </source>
</evidence>